<evidence type="ECO:0000256" key="3">
    <source>
        <dbReference type="ARBA" id="ARBA00023163"/>
    </source>
</evidence>
<evidence type="ECO:0000259" key="5">
    <source>
        <dbReference type="PROSITE" id="PS51118"/>
    </source>
</evidence>
<dbReference type="GO" id="GO:0003677">
    <property type="term" value="F:DNA binding"/>
    <property type="evidence" value="ECO:0007669"/>
    <property type="project" value="UniProtKB-KW"/>
</dbReference>
<protein>
    <recommendedName>
        <fullName evidence="5">HTH hxlR-type domain-containing protein</fullName>
    </recommendedName>
</protein>
<proteinExistence type="predicted"/>
<feature type="domain" description="HTH hxlR-type" evidence="5">
    <location>
        <begin position="13"/>
        <end position="112"/>
    </location>
</feature>
<feature type="region of interest" description="Disordered" evidence="4">
    <location>
        <begin position="148"/>
        <end position="176"/>
    </location>
</feature>
<gene>
    <name evidence="6" type="ORF">VT50_0217620</name>
</gene>
<dbReference type="PANTHER" id="PTHR33204:SF18">
    <property type="entry name" value="TRANSCRIPTIONAL REGULATORY PROTEIN"/>
    <property type="match status" value="1"/>
</dbReference>
<dbReference type="InterPro" id="IPR002577">
    <property type="entry name" value="HTH_HxlR"/>
</dbReference>
<evidence type="ECO:0000256" key="1">
    <source>
        <dbReference type="ARBA" id="ARBA00023015"/>
    </source>
</evidence>
<dbReference type="OrthoDB" id="9792527at2"/>
<dbReference type="EMBL" id="LAKD02000043">
    <property type="protein sequence ID" value="OPF78852.1"/>
    <property type="molecule type" value="Genomic_DNA"/>
</dbReference>
<keyword evidence="2" id="KW-0238">DNA-binding</keyword>
<sequence length="176" mass="18858">MADRTSLEAGGACSIARSLTVLGQRWTLLVVREALNGRTKFSEFQEALGVSTDVLTQRLESLVDAGVLEKRPYRERGARERQAYHVTEAGWELVPVLAALMSWGDKHLADAAGPPALLRHRRTEQCVRVALVDADDRPVALEDVVTVAGPGASAHAGNDGGATGPDAPRRPDANRS</sequence>
<dbReference type="InterPro" id="IPR036390">
    <property type="entry name" value="WH_DNA-bd_sf"/>
</dbReference>
<dbReference type="RefSeq" id="WP_078840907.1">
    <property type="nucleotide sequence ID" value="NZ_LAKD02000043.1"/>
</dbReference>
<dbReference type="InterPro" id="IPR036388">
    <property type="entry name" value="WH-like_DNA-bd_sf"/>
</dbReference>
<dbReference type="Gene3D" id="1.10.10.10">
    <property type="entry name" value="Winged helix-like DNA-binding domain superfamily/Winged helix DNA-binding domain"/>
    <property type="match status" value="1"/>
</dbReference>
<name>A0A1V4D4K4_9ACTN</name>
<dbReference type="SUPFAM" id="SSF46785">
    <property type="entry name" value="Winged helix' DNA-binding domain"/>
    <property type="match status" value="1"/>
</dbReference>
<dbReference type="AlphaFoldDB" id="A0A1V4D4K4"/>
<dbReference type="Proteomes" id="UP000033615">
    <property type="component" value="Unassembled WGS sequence"/>
</dbReference>
<evidence type="ECO:0000313" key="6">
    <source>
        <dbReference type="EMBL" id="OPF78852.1"/>
    </source>
</evidence>
<keyword evidence="1" id="KW-0805">Transcription regulation</keyword>
<dbReference type="Pfam" id="PF01638">
    <property type="entry name" value="HxlR"/>
    <property type="match status" value="1"/>
</dbReference>
<organism evidence="6 7">
    <name type="scientific">Streptomyces antioxidans</name>
    <dbReference type="NCBI Taxonomy" id="1507734"/>
    <lineage>
        <taxon>Bacteria</taxon>
        <taxon>Bacillati</taxon>
        <taxon>Actinomycetota</taxon>
        <taxon>Actinomycetes</taxon>
        <taxon>Kitasatosporales</taxon>
        <taxon>Streptomycetaceae</taxon>
        <taxon>Streptomyces</taxon>
    </lineage>
</organism>
<dbReference type="PANTHER" id="PTHR33204">
    <property type="entry name" value="TRANSCRIPTIONAL REGULATOR, MARR FAMILY"/>
    <property type="match status" value="1"/>
</dbReference>
<keyword evidence="7" id="KW-1185">Reference proteome</keyword>
<accession>A0A1V4D4K4</accession>
<reference evidence="6" key="1">
    <citation type="submission" date="2016-12" db="EMBL/GenBank/DDBJ databases">
        <title>Genome sequence of Streptomyces antioxidans MUSC 164.</title>
        <authorList>
            <person name="Lee L.-H."/>
            <person name="Ser H.-L."/>
        </authorList>
    </citation>
    <scope>NUCLEOTIDE SEQUENCE [LARGE SCALE GENOMIC DNA]</scope>
    <source>
        <strain evidence="6">MUSC 164</strain>
    </source>
</reference>
<dbReference type="PROSITE" id="PS51118">
    <property type="entry name" value="HTH_HXLR"/>
    <property type="match status" value="1"/>
</dbReference>
<evidence type="ECO:0000313" key="7">
    <source>
        <dbReference type="Proteomes" id="UP000033615"/>
    </source>
</evidence>
<keyword evidence="3" id="KW-0804">Transcription</keyword>
<comment type="caution">
    <text evidence="6">The sequence shown here is derived from an EMBL/GenBank/DDBJ whole genome shotgun (WGS) entry which is preliminary data.</text>
</comment>
<feature type="compositionally biased region" description="Basic and acidic residues" evidence="4">
    <location>
        <begin position="167"/>
        <end position="176"/>
    </location>
</feature>
<evidence type="ECO:0000256" key="2">
    <source>
        <dbReference type="ARBA" id="ARBA00023125"/>
    </source>
</evidence>
<evidence type="ECO:0000256" key="4">
    <source>
        <dbReference type="SAM" id="MobiDB-lite"/>
    </source>
</evidence>